<dbReference type="HOGENOM" id="CLU_028425_0_0_1"/>
<reference evidence="7" key="1">
    <citation type="submission" date="2015-01" db="EMBL/GenBank/DDBJ databases">
        <title>The Genome Sequence of Cryptococcus gattii CA1280.</title>
        <authorList>
            <consortium name="The Broad Institute Genomics Platform"/>
            <person name="Cuomo C."/>
            <person name="Litvintseva A."/>
            <person name="Chen Y."/>
            <person name="Heitman J."/>
            <person name="Sun S."/>
            <person name="Springer D."/>
            <person name="Dromer F."/>
            <person name="Young S."/>
            <person name="Zeng Q."/>
            <person name="Gargeya S."/>
            <person name="Abouelleil A."/>
            <person name="Alvarado L."/>
            <person name="Chapman S.B."/>
            <person name="Gainer-Dewar J."/>
            <person name="Goldberg J."/>
            <person name="Griggs A."/>
            <person name="Gujja S."/>
            <person name="Hansen M."/>
            <person name="Howarth C."/>
            <person name="Imamovic A."/>
            <person name="Larimer J."/>
            <person name="Murphy C."/>
            <person name="Naylor J."/>
            <person name="Pearson M."/>
            <person name="Priest M."/>
            <person name="Roberts A."/>
            <person name="Saif S."/>
            <person name="Shea T."/>
            <person name="Sykes S."/>
            <person name="Wortman J."/>
            <person name="Nusbaum C."/>
            <person name="Birren B."/>
        </authorList>
    </citation>
    <scope>NUCLEOTIDE SEQUENCE [LARGE SCALE GENOMIC DNA]</scope>
    <source>
        <strain evidence="7">CA1280</strain>
    </source>
</reference>
<dbReference type="EMBL" id="KN847990">
    <property type="protein sequence ID" value="KIR45252.1"/>
    <property type="molecule type" value="Genomic_DNA"/>
</dbReference>
<dbReference type="PANTHER" id="PTHR17920:SF23">
    <property type="entry name" value="DUF726-DOMAIN-CONTAINING PROTEIN"/>
    <property type="match status" value="1"/>
</dbReference>
<dbReference type="Pfam" id="PF05277">
    <property type="entry name" value="DUF726"/>
    <property type="match status" value="2"/>
</dbReference>
<feature type="transmembrane region" description="Helical" evidence="6">
    <location>
        <begin position="199"/>
        <end position="222"/>
    </location>
</feature>
<dbReference type="GO" id="GO:0016020">
    <property type="term" value="C:membrane"/>
    <property type="evidence" value="ECO:0007669"/>
    <property type="project" value="UniProtKB-SubCell"/>
</dbReference>
<keyword evidence="2 6" id="KW-0812">Transmembrane</keyword>
<proteinExistence type="predicted"/>
<feature type="transmembrane region" description="Helical" evidence="6">
    <location>
        <begin position="493"/>
        <end position="511"/>
    </location>
</feature>
<evidence type="ECO:0000313" key="7">
    <source>
        <dbReference type="EMBL" id="KIR45252.1"/>
    </source>
</evidence>
<feature type="transmembrane region" description="Helical" evidence="6">
    <location>
        <begin position="228"/>
        <end position="251"/>
    </location>
</feature>
<evidence type="ECO:0000256" key="2">
    <source>
        <dbReference type="ARBA" id="ARBA00022692"/>
    </source>
</evidence>
<evidence type="ECO:0000256" key="1">
    <source>
        <dbReference type="ARBA" id="ARBA00004141"/>
    </source>
</evidence>
<gene>
    <name evidence="7" type="ORF">I312_05585</name>
</gene>
<evidence type="ECO:0000256" key="3">
    <source>
        <dbReference type="ARBA" id="ARBA00022989"/>
    </source>
</evidence>
<feature type="region of interest" description="Disordered" evidence="5">
    <location>
        <begin position="274"/>
        <end position="327"/>
    </location>
</feature>
<evidence type="ECO:0000256" key="5">
    <source>
        <dbReference type="SAM" id="MobiDB-lite"/>
    </source>
</evidence>
<organism evidence="7">
    <name type="scientific">Cryptococcus bacillisporus CA1280</name>
    <dbReference type="NCBI Taxonomy" id="1296109"/>
    <lineage>
        <taxon>Eukaryota</taxon>
        <taxon>Fungi</taxon>
        <taxon>Dikarya</taxon>
        <taxon>Basidiomycota</taxon>
        <taxon>Agaricomycotina</taxon>
        <taxon>Tremellomycetes</taxon>
        <taxon>Tremellales</taxon>
        <taxon>Cryptococcaceae</taxon>
        <taxon>Cryptococcus</taxon>
        <taxon>Cryptococcus gattii species complex</taxon>
    </lineage>
</organism>
<dbReference type="AlphaFoldDB" id="A0A0D0TFP7"/>
<keyword evidence="3 6" id="KW-1133">Transmembrane helix</keyword>
<accession>A0A0D0TFP7</accession>
<dbReference type="InterPro" id="IPR007941">
    <property type="entry name" value="DUF726"/>
</dbReference>
<feature type="compositionally biased region" description="Polar residues" evidence="5">
    <location>
        <begin position="347"/>
        <end position="362"/>
    </location>
</feature>
<evidence type="ECO:0000256" key="4">
    <source>
        <dbReference type="ARBA" id="ARBA00023136"/>
    </source>
</evidence>
<keyword evidence="4 6" id="KW-0472">Membrane</keyword>
<sequence>MGGTDLPKPPDPLAPPIRLIVALASLCAIVHPSHPINPDAREWYKENSTSWLRSVCKLLSFDITKLPPSIEPESVKVSASDQRGEWSEQDVIRISGVLVEASIASEGDENGKNGNGKKDEVLKYSPIARAFTYHTLELLGLPAKELVPQAEKNLSHTLFRAILAASEKDQQEKMESTRAAHSQGWGGALGRHLATGAGVVAGGVLLGVTGGLAAPAIAAVLAPLGIGTVLSATAAPVVLGTLFGVGGGGLAGRRVRERWKGVEEFSFIEVGDGHKPTQEEIDDLKVSHKNVNQKAAEKERKEQVTEKPDTEGEKEEEGDGTISKEQAAKNVEAGRLDLEQKLLNLTSQSGVDTNAPSSTDSRPASLENANEEKELAEAKRPPSLTATIVAPGLLTVSRTEAITTWRAICSSKTNSQVTLAPRVVARRKGTDPEAEAAEHKDDSVRSSGLKDGRDVYLLRFESATMLQTGRDVDFWVESQLKGLVKKEIIKRTLLNAYFAAVSLPLSVYSMATMTLDNTWMHAQDRAKKAGRLLGEVIEKRVQGERPVVLIGSSVGALTIQHALLYLASLPPPSNSKLSVPAYVESAYLISLPAAPSTEEWDKCRSVVSRRLVNAWSDADLVLAGVVRLHEVVSRAAVMSNGIRVAGLGPVEHLGVENVDVSSVLKGHMELQAKMPEILKIIDVDG</sequence>
<protein>
    <submittedName>
        <fullName evidence="7">Uncharacterized protein</fullName>
    </submittedName>
</protein>
<feature type="compositionally biased region" description="Basic and acidic residues" evidence="5">
    <location>
        <begin position="428"/>
        <end position="448"/>
    </location>
</feature>
<feature type="compositionally biased region" description="Basic and acidic residues" evidence="5">
    <location>
        <begin position="274"/>
        <end position="286"/>
    </location>
</feature>
<dbReference type="PANTHER" id="PTHR17920">
    <property type="entry name" value="TRANSMEMBRANE AND COILED-COIL DOMAIN-CONTAINING PROTEIN 4 TMCO4"/>
    <property type="match status" value="1"/>
</dbReference>
<dbReference type="OrthoDB" id="277931at2759"/>
<comment type="subcellular location">
    <subcellularLocation>
        <location evidence="1">Membrane</location>
        <topology evidence="1">Multi-pass membrane protein</topology>
    </subcellularLocation>
</comment>
<name>A0A0D0TFP7_CRYGA</name>
<feature type="region of interest" description="Disordered" evidence="5">
    <location>
        <begin position="425"/>
        <end position="448"/>
    </location>
</feature>
<evidence type="ECO:0000256" key="6">
    <source>
        <dbReference type="SAM" id="Phobius"/>
    </source>
</evidence>
<feature type="compositionally biased region" description="Basic and acidic residues" evidence="5">
    <location>
        <begin position="370"/>
        <end position="380"/>
    </location>
</feature>
<feature type="compositionally biased region" description="Basic and acidic residues" evidence="5">
    <location>
        <begin position="295"/>
        <end position="311"/>
    </location>
</feature>
<feature type="region of interest" description="Disordered" evidence="5">
    <location>
        <begin position="347"/>
        <end position="380"/>
    </location>
</feature>